<organism evidence="1 2">
    <name type="scientific">Halobacillus locisalis</name>
    <dbReference type="NCBI Taxonomy" id="220753"/>
    <lineage>
        <taxon>Bacteria</taxon>
        <taxon>Bacillati</taxon>
        <taxon>Bacillota</taxon>
        <taxon>Bacilli</taxon>
        <taxon>Bacillales</taxon>
        <taxon>Bacillaceae</taxon>
        <taxon>Halobacillus</taxon>
    </lineage>
</organism>
<sequence>MATGAYRDADTFGKAHDKLKEVCGWMIYERGDDKYFDSTLRLWTGTLVDENVAKYYTAELKGMFGCTIYVKQSE</sequence>
<proteinExistence type="predicted"/>
<dbReference type="EMBL" id="JACEFG010000003">
    <property type="protein sequence ID" value="MBA2176130.1"/>
    <property type="molecule type" value="Genomic_DNA"/>
</dbReference>
<keyword evidence="2" id="KW-1185">Reference proteome</keyword>
<evidence type="ECO:0000313" key="1">
    <source>
        <dbReference type="EMBL" id="MBA2176130.1"/>
    </source>
</evidence>
<accession>A0A838CVY9</accession>
<comment type="caution">
    <text evidence="1">The sequence shown here is derived from an EMBL/GenBank/DDBJ whole genome shotgun (WGS) entry which is preliminary data.</text>
</comment>
<gene>
    <name evidence="1" type="ORF">H0266_14635</name>
</gene>
<dbReference type="RefSeq" id="WP_181473166.1">
    <property type="nucleotide sequence ID" value="NZ_JACEFG010000003.1"/>
</dbReference>
<name>A0A838CVY9_9BACI</name>
<reference evidence="1 2" key="1">
    <citation type="journal article" date="2004" name="Extremophiles">
        <title>Halobacillus locisalis sp. nov., a halophilic bacterium isolated from a marine solar saltern of the Yellow Sea in Korea.</title>
        <authorList>
            <person name="Yoon J.H."/>
            <person name="Kang K.H."/>
            <person name="Oh T.K."/>
            <person name="Park Y.H."/>
        </authorList>
    </citation>
    <scope>NUCLEOTIDE SEQUENCE [LARGE SCALE GENOMIC DNA]</scope>
    <source>
        <strain evidence="1 2">KCTC 3788</strain>
    </source>
</reference>
<evidence type="ECO:0000313" key="2">
    <source>
        <dbReference type="Proteomes" id="UP000571017"/>
    </source>
</evidence>
<dbReference type="Proteomes" id="UP000571017">
    <property type="component" value="Unassembled WGS sequence"/>
</dbReference>
<dbReference type="AlphaFoldDB" id="A0A838CVY9"/>
<protein>
    <submittedName>
        <fullName evidence="1">Uncharacterized protein</fullName>
    </submittedName>
</protein>